<feature type="domain" description="Helix-turn-helix" evidence="1">
    <location>
        <begin position="15"/>
        <end position="63"/>
    </location>
</feature>
<evidence type="ECO:0000313" key="3">
    <source>
        <dbReference type="Proteomes" id="UP000630660"/>
    </source>
</evidence>
<dbReference type="InterPro" id="IPR010093">
    <property type="entry name" value="SinI_DNA-bd"/>
</dbReference>
<reference evidence="2" key="1">
    <citation type="submission" date="2019-11" db="EMBL/GenBank/DDBJ databases">
        <title>Microbial mats filling the niche in hypersaline microbial mats.</title>
        <authorList>
            <person name="Wong H.L."/>
            <person name="Macleod F.I."/>
            <person name="White R.A. III"/>
            <person name="Burns B.P."/>
        </authorList>
    </citation>
    <scope>NUCLEOTIDE SEQUENCE</scope>
    <source>
        <strain evidence="2">Bin_327</strain>
    </source>
</reference>
<sequence length="121" mass="13763">MNLSGLKGKTDMHLFRIREAAALLHCHPYSLYSAIYQGRIKALKFKGNLRVPADEVERLIQRGDRLKVNLSVAEVGRILACSQSTVLRLIRGRKLKAERIGKRYSVSPKRLEDYVLSMPDV</sequence>
<dbReference type="Pfam" id="PF12728">
    <property type="entry name" value="HTH_17"/>
    <property type="match status" value="2"/>
</dbReference>
<gene>
    <name evidence="2" type="ORF">GF359_09990</name>
</gene>
<dbReference type="GO" id="GO:0003677">
    <property type="term" value="F:DNA binding"/>
    <property type="evidence" value="ECO:0007669"/>
    <property type="project" value="InterPro"/>
</dbReference>
<proteinExistence type="predicted"/>
<dbReference type="Proteomes" id="UP000630660">
    <property type="component" value="Unassembled WGS sequence"/>
</dbReference>
<organism evidence="2 3">
    <name type="scientific">candidate division WOR-3 bacterium</name>
    <dbReference type="NCBI Taxonomy" id="2052148"/>
    <lineage>
        <taxon>Bacteria</taxon>
        <taxon>Bacteria division WOR-3</taxon>
    </lineage>
</organism>
<dbReference type="NCBIfam" id="TIGR01764">
    <property type="entry name" value="excise"/>
    <property type="match status" value="1"/>
</dbReference>
<evidence type="ECO:0000259" key="1">
    <source>
        <dbReference type="Pfam" id="PF12728"/>
    </source>
</evidence>
<dbReference type="InterPro" id="IPR041657">
    <property type="entry name" value="HTH_17"/>
</dbReference>
<comment type="caution">
    <text evidence="2">The sequence shown here is derived from an EMBL/GenBank/DDBJ whole genome shotgun (WGS) entry which is preliminary data.</text>
</comment>
<name>A0A9D5QDY4_UNCW3</name>
<evidence type="ECO:0000313" key="2">
    <source>
        <dbReference type="EMBL" id="MBD3365531.1"/>
    </source>
</evidence>
<accession>A0A9D5QDY4</accession>
<dbReference type="AlphaFoldDB" id="A0A9D5QDY4"/>
<protein>
    <submittedName>
        <fullName evidence="2">Helix-turn-helix domain-containing protein</fullName>
    </submittedName>
</protein>
<dbReference type="EMBL" id="WJKJ01000332">
    <property type="protein sequence ID" value="MBD3365531.1"/>
    <property type="molecule type" value="Genomic_DNA"/>
</dbReference>
<feature type="domain" description="Helix-turn-helix" evidence="1">
    <location>
        <begin position="70"/>
        <end position="115"/>
    </location>
</feature>